<proteinExistence type="predicted"/>
<accession>A0A0V0RRJ4</accession>
<name>A0A0V0RRJ4_9BILA</name>
<comment type="caution">
    <text evidence="2">The sequence shown here is derived from an EMBL/GenBank/DDBJ whole genome shotgun (WGS) entry which is preliminary data.</text>
</comment>
<keyword evidence="3" id="KW-1185">Reference proteome</keyword>
<dbReference type="OrthoDB" id="5925233at2759"/>
<evidence type="ECO:0000256" key="1">
    <source>
        <dbReference type="SAM" id="MobiDB-lite"/>
    </source>
</evidence>
<dbReference type="Proteomes" id="UP000054630">
    <property type="component" value="Unassembled WGS sequence"/>
</dbReference>
<dbReference type="AlphaFoldDB" id="A0A0V0RRJ4"/>
<dbReference type="EMBL" id="JYDL01000093">
    <property type="protein sequence ID" value="KRX17107.1"/>
    <property type="molecule type" value="Genomic_DNA"/>
</dbReference>
<gene>
    <name evidence="2" type="ORF">T07_4366</name>
</gene>
<reference evidence="2 3" key="1">
    <citation type="submission" date="2015-01" db="EMBL/GenBank/DDBJ databases">
        <title>Evolution of Trichinella species and genotypes.</title>
        <authorList>
            <person name="Korhonen P.K."/>
            <person name="Edoardo P."/>
            <person name="Giuseppe L.R."/>
            <person name="Gasser R.B."/>
        </authorList>
    </citation>
    <scope>NUCLEOTIDE SEQUENCE [LARGE SCALE GENOMIC DNA]</scope>
    <source>
        <strain evidence="2">ISS37</strain>
    </source>
</reference>
<evidence type="ECO:0000313" key="3">
    <source>
        <dbReference type="Proteomes" id="UP000054630"/>
    </source>
</evidence>
<organism evidence="2 3">
    <name type="scientific">Trichinella nelsoni</name>
    <dbReference type="NCBI Taxonomy" id="6336"/>
    <lineage>
        <taxon>Eukaryota</taxon>
        <taxon>Metazoa</taxon>
        <taxon>Ecdysozoa</taxon>
        <taxon>Nematoda</taxon>
        <taxon>Enoplea</taxon>
        <taxon>Dorylaimia</taxon>
        <taxon>Trichinellida</taxon>
        <taxon>Trichinellidae</taxon>
        <taxon>Trichinella</taxon>
    </lineage>
</organism>
<protein>
    <submittedName>
        <fullName evidence="2">Uncharacterized protein</fullName>
    </submittedName>
</protein>
<evidence type="ECO:0000313" key="2">
    <source>
        <dbReference type="EMBL" id="KRX17107.1"/>
    </source>
</evidence>
<sequence length="203" mass="21928">MGKNEIIHVTQIKSGINEFCEMANMPEVGLEIFNAGGGWRDQKWAPSWSVKLPSLRQGRVQTLPCSLGRQSARSSSLERGKPRLSALKRRVRLSCFTCLRCAGSLVLFPAPRGGEIVRFVCPTEGEEICAFHEKIVRVGEISRFRRFSGGEVFGCGGGLPFGQPDRPRAAPRPPAPGTPKASSPPSPRAGLTILAEMTLGGSI</sequence>
<feature type="compositionally biased region" description="Pro residues" evidence="1">
    <location>
        <begin position="170"/>
        <end position="187"/>
    </location>
</feature>
<feature type="region of interest" description="Disordered" evidence="1">
    <location>
        <begin position="163"/>
        <end position="190"/>
    </location>
</feature>